<dbReference type="InterPro" id="IPR018289">
    <property type="entry name" value="MULE_transposase_dom"/>
</dbReference>
<gene>
    <name evidence="3" type="ORF">APZ42_024752</name>
</gene>
<sequence>MTENLSDGEVEDIGDAVEYAERVGEIVNLTEIQGERKDVKLFKTELNLYHRVKRLRPEVIVGFDATIKKRMQCAQQENKPPLPRSFYEAEALLLEQLQYRSRVSTDTETAFIFLSMALLGPLRRSKQIQADRTFKTVPHLFYQLFTLHLEAYKKPFPLAYVLLSEKTLHLDNLVMEGIIGAAVEVNNDQGFACECIISDFEEAIIVALQTSFPAAETRGCWFHYGQRACREGVTVGYRSMPVIKRIIQMTIAFVLLMLIRFTPVLLPFNVKMRPIFNWSCRKLRKHCNVFTNIWQVIGWQHKPQLDSAFMARGTELTTTWSRGIVVSMRAVMDTDRISGILFISNYILYFSVHLQECGETARLDFIALSQAEDIHREALSTRVAERERLIIQRERDLEDGLIDIYEFLHQSMSSFEPAESPHELGWATELDATYRKWTKFIDRYIREAVDSEPDDEPFENQIADTSTEGIEARLRSNQRRLAVELEDSQLRESRRFEDIRRKALREQHTSIPGWNRRRSYEKLEEVMSIKYVRTMVAVGKGPHTQQVNKPQVKPEERFLEPLCDQQYYRGGARVQQVWPLCC</sequence>
<comment type="caution">
    <text evidence="3">The sequence shown here is derived from an EMBL/GenBank/DDBJ whole genome shotgun (WGS) entry which is preliminary data.</text>
</comment>
<accession>A0A164TTE3</accession>
<keyword evidence="1" id="KW-0812">Transmembrane</keyword>
<feature type="domain" description="MULE transposase" evidence="2">
    <location>
        <begin position="129"/>
        <end position="224"/>
    </location>
</feature>
<dbReference type="EMBL" id="LRGB01001728">
    <property type="protein sequence ID" value="KZS10737.1"/>
    <property type="molecule type" value="Genomic_DNA"/>
</dbReference>
<dbReference type="Pfam" id="PF10551">
    <property type="entry name" value="MULE"/>
    <property type="match status" value="1"/>
</dbReference>
<keyword evidence="4" id="KW-1185">Reference proteome</keyword>
<name>A0A164TTE3_9CRUS</name>
<evidence type="ECO:0000256" key="1">
    <source>
        <dbReference type="SAM" id="Phobius"/>
    </source>
</evidence>
<protein>
    <recommendedName>
        <fullName evidence="2">MULE transposase domain-containing protein</fullName>
    </recommendedName>
</protein>
<evidence type="ECO:0000259" key="2">
    <source>
        <dbReference type="Pfam" id="PF10551"/>
    </source>
</evidence>
<evidence type="ECO:0000313" key="4">
    <source>
        <dbReference type="Proteomes" id="UP000076858"/>
    </source>
</evidence>
<dbReference type="OrthoDB" id="90756at2759"/>
<feature type="transmembrane region" description="Helical" evidence="1">
    <location>
        <begin position="246"/>
        <end position="266"/>
    </location>
</feature>
<keyword evidence="1" id="KW-1133">Transmembrane helix</keyword>
<keyword evidence="1" id="KW-0472">Membrane</keyword>
<dbReference type="Proteomes" id="UP000076858">
    <property type="component" value="Unassembled WGS sequence"/>
</dbReference>
<dbReference type="AlphaFoldDB" id="A0A164TTE3"/>
<proteinExistence type="predicted"/>
<organism evidence="3 4">
    <name type="scientific">Daphnia magna</name>
    <dbReference type="NCBI Taxonomy" id="35525"/>
    <lineage>
        <taxon>Eukaryota</taxon>
        <taxon>Metazoa</taxon>
        <taxon>Ecdysozoa</taxon>
        <taxon>Arthropoda</taxon>
        <taxon>Crustacea</taxon>
        <taxon>Branchiopoda</taxon>
        <taxon>Diplostraca</taxon>
        <taxon>Cladocera</taxon>
        <taxon>Anomopoda</taxon>
        <taxon>Daphniidae</taxon>
        <taxon>Daphnia</taxon>
    </lineage>
</organism>
<reference evidence="3 4" key="1">
    <citation type="submission" date="2016-03" db="EMBL/GenBank/DDBJ databases">
        <title>EvidentialGene: Evidence-directed Construction of Genes on Genomes.</title>
        <authorList>
            <person name="Gilbert D.G."/>
            <person name="Choi J.-H."/>
            <person name="Mockaitis K."/>
            <person name="Colbourne J."/>
            <person name="Pfrender M."/>
        </authorList>
    </citation>
    <scope>NUCLEOTIDE SEQUENCE [LARGE SCALE GENOMIC DNA]</scope>
    <source>
        <strain evidence="3 4">Xinb3</strain>
        <tissue evidence="3">Complete organism</tissue>
    </source>
</reference>
<evidence type="ECO:0000313" key="3">
    <source>
        <dbReference type="EMBL" id="KZS10737.1"/>
    </source>
</evidence>